<dbReference type="InterPro" id="IPR024344">
    <property type="entry name" value="MDMPI_metal-binding"/>
</dbReference>
<gene>
    <name evidence="2" type="ORF">IEZ25_05345</name>
</gene>
<dbReference type="InterPro" id="IPR034660">
    <property type="entry name" value="DinB/YfiT-like"/>
</dbReference>
<evidence type="ECO:0000259" key="1">
    <source>
        <dbReference type="Pfam" id="PF11716"/>
    </source>
</evidence>
<evidence type="ECO:0000313" key="2">
    <source>
        <dbReference type="EMBL" id="MBD3914032.1"/>
    </source>
</evidence>
<name>A0ABR8MGZ6_9ACTN</name>
<dbReference type="RefSeq" id="WP_191198366.1">
    <property type="nucleotide sequence ID" value="NZ_BAAAPA010000003.1"/>
</dbReference>
<dbReference type="SUPFAM" id="SSF109854">
    <property type="entry name" value="DinB/YfiT-like putative metalloenzymes"/>
    <property type="match status" value="1"/>
</dbReference>
<accession>A0ABR8MGZ6</accession>
<feature type="domain" description="Mycothiol-dependent maleylpyruvate isomerase metal-binding" evidence="1">
    <location>
        <begin position="15"/>
        <end position="124"/>
    </location>
</feature>
<organism evidence="2 3">
    <name type="scientific">Nocardioides hwasunensis</name>
    <dbReference type="NCBI Taxonomy" id="397258"/>
    <lineage>
        <taxon>Bacteria</taxon>
        <taxon>Bacillati</taxon>
        <taxon>Actinomycetota</taxon>
        <taxon>Actinomycetes</taxon>
        <taxon>Propionibacteriales</taxon>
        <taxon>Nocardioidaceae</taxon>
        <taxon>Nocardioides</taxon>
    </lineage>
</organism>
<protein>
    <submittedName>
        <fullName evidence="2">TIGR03086 family protein</fullName>
    </submittedName>
</protein>
<keyword evidence="3" id="KW-1185">Reference proteome</keyword>
<dbReference type="InterPro" id="IPR017520">
    <property type="entry name" value="CHP03086"/>
</dbReference>
<dbReference type="EMBL" id="JACXYY010000002">
    <property type="protein sequence ID" value="MBD3914032.1"/>
    <property type="molecule type" value="Genomic_DNA"/>
</dbReference>
<dbReference type="NCBIfam" id="TIGR03083">
    <property type="entry name" value="maleylpyruvate isomerase family mycothiol-dependent enzyme"/>
    <property type="match status" value="1"/>
</dbReference>
<dbReference type="NCBIfam" id="TIGR03086">
    <property type="entry name" value="TIGR03086 family metal-binding protein"/>
    <property type="match status" value="1"/>
</dbReference>
<proteinExistence type="predicted"/>
<comment type="caution">
    <text evidence="2">The sequence shown here is derived from an EMBL/GenBank/DDBJ whole genome shotgun (WGS) entry which is preliminary data.</text>
</comment>
<dbReference type="Proteomes" id="UP000649289">
    <property type="component" value="Unassembled WGS sequence"/>
</dbReference>
<reference evidence="2 3" key="1">
    <citation type="submission" date="2020-09" db="EMBL/GenBank/DDBJ databases">
        <title>novel species in genus Nocardioides.</title>
        <authorList>
            <person name="Zhang G."/>
        </authorList>
    </citation>
    <scope>NUCLEOTIDE SEQUENCE [LARGE SCALE GENOMIC DNA]</scope>
    <source>
        <strain evidence="2 3">19197</strain>
    </source>
</reference>
<sequence length="192" mass="20385">MALPRTPAARHELVAGELSRLVAGTTDWDAPAPVDGWTARDVVDHLVTWSTGFLSAGGVDLPPGPSAAEDPATAWRHHADAVQALVDERGGEPFTHPHVGPGQLDTTVDRFYTADVFMHSWDLARATGQDARLDEDEAASMLAGMQPIEQVLRDSGHYGPPVAVPDDAPAVDRLMGFVGRDPGWRPTAGAPS</sequence>
<dbReference type="InterPro" id="IPR017517">
    <property type="entry name" value="Maleyloyr_isom"/>
</dbReference>
<evidence type="ECO:0000313" key="3">
    <source>
        <dbReference type="Proteomes" id="UP000649289"/>
    </source>
</evidence>
<dbReference type="Pfam" id="PF11716">
    <property type="entry name" value="MDMPI_N"/>
    <property type="match status" value="1"/>
</dbReference>